<name>A0A317K2F1_9ACTN</name>
<sequence>MAERLRVAVLGLGGMGRPMATNLVRAGLPTFVWNRSPERAREIGEHGAEVADTPADAVRRADVVITMVTDADAVLSIATDQGMLAAMPQGAIWAQMSTIGVAGTERLARLVSEQRPDVVLLDAPVAGSRGPAEQGKLVILASGPDEARDRISPLFDVLGQRTAWVGPVGAGSRIKLVNNLLLAFIAEGLAESIALGQSLGLDRQAVLNAFQGSPLVAPWAAEKLQRIGQSDYSPQYPLSLALKDVDLALEGVEADRFPVADSLAAQWRWVVERGLGGEDVTVVTRALED</sequence>
<proteinExistence type="inferred from homology"/>
<dbReference type="PIRSF" id="PIRSF000103">
    <property type="entry name" value="HIBADH"/>
    <property type="match status" value="1"/>
</dbReference>
<feature type="active site" evidence="4">
    <location>
        <position position="175"/>
    </location>
</feature>
<feature type="domain" description="3-hydroxyisobutyrate dehydrogenase-like NAD-binding" evidence="6">
    <location>
        <begin position="169"/>
        <end position="286"/>
    </location>
</feature>
<dbReference type="OrthoDB" id="5176214at2"/>
<comment type="similarity">
    <text evidence="1">Belongs to the HIBADH-related family.</text>
</comment>
<evidence type="ECO:0000313" key="7">
    <source>
        <dbReference type="EMBL" id="PWU45303.1"/>
    </source>
</evidence>
<organism evidence="7 8">
    <name type="scientific">Micromonospora globispora</name>
    <dbReference type="NCBI Taxonomy" id="1450148"/>
    <lineage>
        <taxon>Bacteria</taxon>
        <taxon>Bacillati</taxon>
        <taxon>Actinomycetota</taxon>
        <taxon>Actinomycetes</taxon>
        <taxon>Micromonosporales</taxon>
        <taxon>Micromonosporaceae</taxon>
        <taxon>Micromonospora</taxon>
    </lineage>
</organism>
<dbReference type="PROSITE" id="PS00895">
    <property type="entry name" value="3_HYDROXYISOBUT_DH"/>
    <property type="match status" value="1"/>
</dbReference>
<evidence type="ECO:0000313" key="8">
    <source>
        <dbReference type="Proteomes" id="UP000245683"/>
    </source>
</evidence>
<accession>A0A317K2F1</accession>
<dbReference type="InterPro" id="IPR015815">
    <property type="entry name" value="HIBADH-related"/>
</dbReference>
<evidence type="ECO:0000259" key="5">
    <source>
        <dbReference type="Pfam" id="PF03446"/>
    </source>
</evidence>
<evidence type="ECO:0000256" key="1">
    <source>
        <dbReference type="ARBA" id="ARBA00009080"/>
    </source>
</evidence>
<dbReference type="SUPFAM" id="SSF51735">
    <property type="entry name" value="NAD(P)-binding Rossmann-fold domains"/>
    <property type="match status" value="1"/>
</dbReference>
<dbReference type="Pfam" id="PF14833">
    <property type="entry name" value="NAD_binding_11"/>
    <property type="match status" value="1"/>
</dbReference>
<dbReference type="PANTHER" id="PTHR43580">
    <property type="entry name" value="OXIDOREDUCTASE GLYR1-RELATED"/>
    <property type="match status" value="1"/>
</dbReference>
<evidence type="ECO:0000256" key="3">
    <source>
        <dbReference type="ARBA" id="ARBA00023027"/>
    </source>
</evidence>
<dbReference type="SUPFAM" id="SSF48179">
    <property type="entry name" value="6-phosphogluconate dehydrogenase C-terminal domain-like"/>
    <property type="match status" value="1"/>
</dbReference>
<dbReference type="InterPro" id="IPR013328">
    <property type="entry name" value="6PGD_dom2"/>
</dbReference>
<dbReference type="Gene3D" id="1.10.1040.10">
    <property type="entry name" value="N-(1-d-carboxylethyl)-l-norvaline Dehydrogenase, domain 2"/>
    <property type="match status" value="1"/>
</dbReference>
<feature type="domain" description="6-phosphogluconate dehydrogenase NADP-binding" evidence="5">
    <location>
        <begin position="7"/>
        <end position="166"/>
    </location>
</feature>
<dbReference type="Gene3D" id="3.40.50.720">
    <property type="entry name" value="NAD(P)-binding Rossmann-like Domain"/>
    <property type="match status" value="1"/>
</dbReference>
<keyword evidence="2" id="KW-0560">Oxidoreductase</keyword>
<protein>
    <recommendedName>
        <fullName evidence="9">NAD(P)-dependent oxidoreductase</fullName>
    </recommendedName>
</protein>
<reference evidence="8" key="1">
    <citation type="submission" date="2018-05" db="EMBL/GenBank/DDBJ databases">
        <title>Micromonospora globispora sp. nov. and Micromonospora rugosa sp. nov., isolated from marine sediment.</title>
        <authorList>
            <person name="Carro L."/>
            <person name="Aysel V."/>
            <person name="Cetin D."/>
            <person name="Igual J.M."/>
            <person name="Klenk H.-P."/>
            <person name="Trujillo M.E."/>
            <person name="Sahin N."/>
        </authorList>
    </citation>
    <scope>NUCLEOTIDE SEQUENCE [LARGE SCALE GENOMIC DNA]</scope>
    <source>
        <strain evidence="8">S2904</strain>
    </source>
</reference>
<dbReference type="InterPro" id="IPR051265">
    <property type="entry name" value="HIBADH-related_NP60_sf"/>
</dbReference>
<dbReference type="Pfam" id="PF03446">
    <property type="entry name" value="NAD_binding_2"/>
    <property type="match status" value="1"/>
</dbReference>
<dbReference type="InterPro" id="IPR036291">
    <property type="entry name" value="NAD(P)-bd_dom_sf"/>
</dbReference>
<dbReference type="InterPro" id="IPR006115">
    <property type="entry name" value="6PGDH_NADP-bd"/>
</dbReference>
<evidence type="ECO:0000259" key="6">
    <source>
        <dbReference type="Pfam" id="PF14833"/>
    </source>
</evidence>
<dbReference type="GO" id="GO:0016054">
    <property type="term" value="P:organic acid catabolic process"/>
    <property type="evidence" value="ECO:0007669"/>
    <property type="project" value="UniProtKB-ARBA"/>
</dbReference>
<dbReference type="InterPro" id="IPR002204">
    <property type="entry name" value="3-OH-isobutyrate_DH-rel_CS"/>
</dbReference>
<evidence type="ECO:0008006" key="9">
    <source>
        <dbReference type="Google" id="ProtNLM"/>
    </source>
</evidence>
<evidence type="ECO:0000256" key="2">
    <source>
        <dbReference type="ARBA" id="ARBA00023002"/>
    </source>
</evidence>
<comment type="caution">
    <text evidence="7">The sequence shown here is derived from an EMBL/GenBank/DDBJ whole genome shotgun (WGS) entry which is preliminary data.</text>
</comment>
<dbReference type="InterPro" id="IPR029154">
    <property type="entry name" value="HIBADH-like_NADP-bd"/>
</dbReference>
<gene>
    <name evidence="7" type="ORF">DLJ46_22055</name>
</gene>
<dbReference type="RefSeq" id="WP_109946524.1">
    <property type="nucleotide sequence ID" value="NZ_QGGF01000396.1"/>
</dbReference>
<keyword evidence="8" id="KW-1185">Reference proteome</keyword>
<dbReference type="AlphaFoldDB" id="A0A317K2F1"/>
<dbReference type="InterPro" id="IPR008927">
    <property type="entry name" value="6-PGluconate_DH-like_C_sf"/>
</dbReference>
<dbReference type="GO" id="GO:0016491">
    <property type="term" value="F:oxidoreductase activity"/>
    <property type="evidence" value="ECO:0007669"/>
    <property type="project" value="UniProtKB-KW"/>
</dbReference>
<dbReference type="GO" id="GO:0051287">
    <property type="term" value="F:NAD binding"/>
    <property type="evidence" value="ECO:0007669"/>
    <property type="project" value="InterPro"/>
</dbReference>
<dbReference type="Proteomes" id="UP000245683">
    <property type="component" value="Unassembled WGS sequence"/>
</dbReference>
<dbReference type="EMBL" id="QGSV01000260">
    <property type="protein sequence ID" value="PWU45303.1"/>
    <property type="molecule type" value="Genomic_DNA"/>
</dbReference>
<evidence type="ECO:0000256" key="4">
    <source>
        <dbReference type="PIRSR" id="PIRSR000103-1"/>
    </source>
</evidence>
<keyword evidence="3" id="KW-0520">NAD</keyword>
<dbReference type="GO" id="GO:0050661">
    <property type="term" value="F:NADP binding"/>
    <property type="evidence" value="ECO:0007669"/>
    <property type="project" value="InterPro"/>
</dbReference>
<dbReference type="PANTHER" id="PTHR43580:SF2">
    <property type="entry name" value="CYTOKINE-LIKE NUCLEAR FACTOR N-PAC"/>
    <property type="match status" value="1"/>
</dbReference>